<dbReference type="EMBL" id="ML975149">
    <property type="protein sequence ID" value="KAF1817241.1"/>
    <property type="molecule type" value="Genomic_DNA"/>
</dbReference>
<dbReference type="Proteomes" id="UP000504638">
    <property type="component" value="Unplaced"/>
</dbReference>
<proteinExistence type="predicted"/>
<evidence type="ECO:0000313" key="2">
    <source>
        <dbReference type="Proteomes" id="UP000504638"/>
    </source>
</evidence>
<accession>A0A6G1GH62</accession>
<gene>
    <name evidence="1 3" type="ORF">P152DRAFT_12088</name>
</gene>
<evidence type="ECO:0000313" key="3">
    <source>
        <dbReference type="RefSeq" id="XP_033538872.1"/>
    </source>
</evidence>
<dbReference type="RefSeq" id="XP_033538872.1">
    <property type="nucleotide sequence ID" value="XM_033673703.1"/>
</dbReference>
<sequence>MRLVKIPLTPRTAKHVASSVAMVYGIGNHTETLNALFLLSTPTNTHSSPPCNAIPPSRFPAATAPTIAMPTAPPIPCAAGNASFPPLFTALATPGNNTSTAIAAHAGSTKHAQRTSRVPASSMARGWWTRAIPHQLAERRRRLNWVDQEERKGRRRREREGRRRWWVRRRVEKRRERVVRVPVRVVERRARGEGLLGRRESGMVWFGVGGGVEGDTCRGWSRAG</sequence>
<dbReference type="AlphaFoldDB" id="A0A6G1GH62"/>
<keyword evidence="2" id="KW-1185">Reference proteome</keyword>
<reference evidence="1 3" key="1">
    <citation type="submission" date="2020-01" db="EMBL/GenBank/DDBJ databases">
        <authorList>
            <consortium name="DOE Joint Genome Institute"/>
            <person name="Haridas S."/>
            <person name="Albert R."/>
            <person name="Binder M."/>
            <person name="Bloem J."/>
            <person name="Labutti K."/>
            <person name="Salamov A."/>
            <person name="Andreopoulos B."/>
            <person name="Baker S.E."/>
            <person name="Barry K."/>
            <person name="Bills G."/>
            <person name="Bluhm B.H."/>
            <person name="Cannon C."/>
            <person name="Castanera R."/>
            <person name="Culley D.E."/>
            <person name="Daum C."/>
            <person name="Ezra D."/>
            <person name="Gonzalez J.B."/>
            <person name="Henrissat B."/>
            <person name="Kuo A."/>
            <person name="Liang C."/>
            <person name="Lipzen A."/>
            <person name="Lutzoni F."/>
            <person name="Magnuson J."/>
            <person name="Mondo S."/>
            <person name="Nolan M."/>
            <person name="Ohm R."/>
            <person name="Pangilinan J."/>
            <person name="Park H.-J."/>
            <person name="Ramirez L."/>
            <person name="Alfaro M."/>
            <person name="Sun H."/>
            <person name="Tritt A."/>
            <person name="Yoshinaga Y."/>
            <person name="Zwiers L.-H."/>
            <person name="Turgeon B.G."/>
            <person name="Goodwin S.B."/>
            <person name="Spatafora J.W."/>
            <person name="Crous P.W."/>
            <person name="Grigoriev I.V."/>
        </authorList>
    </citation>
    <scope>NUCLEOTIDE SEQUENCE</scope>
    <source>
        <strain evidence="1 3">CBS 781.70</strain>
    </source>
</reference>
<reference evidence="3" key="2">
    <citation type="submission" date="2020-04" db="EMBL/GenBank/DDBJ databases">
        <authorList>
            <consortium name="NCBI Genome Project"/>
        </authorList>
    </citation>
    <scope>NUCLEOTIDE SEQUENCE</scope>
    <source>
        <strain evidence="3">CBS 781.70</strain>
    </source>
</reference>
<protein>
    <submittedName>
        <fullName evidence="1 3">Uncharacterized protein</fullName>
    </submittedName>
</protein>
<organism evidence="1">
    <name type="scientific">Eremomyces bilateralis CBS 781.70</name>
    <dbReference type="NCBI Taxonomy" id="1392243"/>
    <lineage>
        <taxon>Eukaryota</taxon>
        <taxon>Fungi</taxon>
        <taxon>Dikarya</taxon>
        <taxon>Ascomycota</taxon>
        <taxon>Pezizomycotina</taxon>
        <taxon>Dothideomycetes</taxon>
        <taxon>Dothideomycetes incertae sedis</taxon>
        <taxon>Eremomycetales</taxon>
        <taxon>Eremomycetaceae</taxon>
        <taxon>Eremomyces</taxon>
    </lineage>
</organism>
<evidence type="ECO:0000313" key="1">
    <source>
        <dbReference type="EMBL" id="KAF1817241.1"/>
    </source>
</evidence>
<name>A0A6G1GH62_9PEZI</name>
<dbReference type="GeneID" id="54414273"/>
<reference evidence="3" key="3">
    <citation type="submission" date="2025-04" db="UniProtKB">
        <authorList>
            <consortium name="RefSeq"/>
        </authorList>
    </citation>
    <scope>IDENTIFICATION</scope>
    <source>
        <strain evidence="3">CBS 781.70</strain>
    </source>
</reference>